<dbReference type="InterPro" id="IPR028909">
    <property type="entry name" value="bL21-like"/>
</dbReference>
<dbReference type="EMBL" id="JAOEET010000008">
    <property type="protein sequence ID" value="MDH0566524.1"/>
    <property type="molecule type" value="Genomic_DNA"/>
</dbReference>
<comment type="similarity">
    <text evidence="1 6 7">Belongs to the bacterial ribosomal protein bL21 family.</text>
</comment>
<dbReference type="GO" id="GO:0005840">
    <property type="term" value="C:ribosome"/>
    <property type="evidence" value="ECO:0007669"/>
    <property type="project" value="UniProtKB-KW"/>
</dbReference>
<dbReference type="GeneID" id="83643291"/>
<dbReference type="PROSITE" id="PS01169">
    <property type="entry name" value="RIBOSOMAL_L21"/>
    <property type="match status" value="1"/>
</dbReference>
<dbReference type="InterPro" id="IPR036164">
    <property type="entry name" value="bL21-like_sf"/>
</dbReference>
<evidence type="ECO:0000313" key="10">
    <source>
        <dbReference type="Proteomes" id="UP000272833"/>
    </source>
</evidence>
<evidence type="ECO:0000313" key="8">
    <source>
        <dbReference type="EMBL" id="MDH0566524.1"/>
    </source>
</evidence>
<evidence type="ECO:0000256" key="4">
    <source>
        <dbReference type="ARBA" id="ARBA00022980"/>
    </source>
</evidence>
<evidence type="ECO:0000256" key="5">
    <source>
        <dbReference type="ARBA" id="ARBA00023274"/>
    </source>
</evidence>
<name>A0A061CY98_ECTOL</name>
<dbReference type="STRING" id="301.SAMN05216280_100351"/>
<comment type="function">
    <text evidence="6 7">This protein binds to 23S rRNA in the presence of protein L20.</text>
</comment>
<evidence type="ECO:0000313" key="9">
    <source>
        <dbReference type="EMBL" id="RRW30001.1"/>
    </source>
</evidence>
<reference evidence="9 10" key="1">
    <citation type="submission" date="2018-10" db="EMBL/GenBank/DDBJ databases">
        <title>Transmission dynamics of multidrug resistant bacteria on intensive care unit surfaces.</title>
        <authorList>
            <person name="D'Souza A.W."/>
            <person name="Potter R.F."/>
            <person name="Wallace M."/>
            <person name="Shupe A."/>
            <person name="Patel S."/>
            <person name="Sun S."/>
            <person name="Gul D."/>
            <person name="Kwon J.H."/>
            <person name="Andleeb S."/>
            <person name="Burnham C.-A.D."/>
            <person name="Dantas G."/>
        </authorList>
    </citation>
    <scope>NUCLEOTIDE SEQUENCE [LARGE SCALE GENOMIC DNA]</scope>
    <source>
        <strain evidence="9 10">PO_271</strain>
    </source>
</reference>
<dbReference type="GO" id="GO:0006412">
    <property type="term" value="P:translation"/>
    <property type="evidence" value="ECO:0007669"/>
    <property type="project" value="UniProtKB-UniRule"/>
</dbReference>
<dbReference type="AlphaFoldDB" id="A0A061CY98"/>
<dbReference type="NCBIfam" id="TIGR00061">
    <property type="entry name" value="L21"/>
    <property type="match status" value="1"/>
</dbReference>
<gene>
    <name evidence="6 9" type="primary">rplU</name>
    <name evidence="9" type="ORF">EGJ44_19715</name>
    <name evidence="8" type="ORF">N7671_04465</name>
</gene>
<dbReference type="GO" id="GO:0003735">
    <property type="term" value="F:structural constituent of ribosome"/>
    <property type="evidence" value="ECO:0007669"/>
    <property type="project" value="InterPro"/>
</dbReference>
<dbReference type="eggNOG" id="COG0261">
    <property type="taxonomic scope" value="Bacteria"/>
</dbReference>
<dbReference type="InterPro" id="IPR001787">
    <property type="entry name" value="Ribosomal_bL21"/>
</dbReference>
<comment type="caution">
    <text evidence="9">The sequence shown here is derived from an EMBL/GenBank/DDBJ whole genome shotgun (WGS) entry which is preliminary data.</text>
</comment>
<dbReference type="PANTHER" id="PTHR21349:SF0">
    <property type="entry name" value="LARGE RIBOSOMAL SUBUNIT PROTEIN BL21M"/>
    <property type="match status" value="1"/>
</dbReference>
<comment type="subunit">
    <text evidence="6">Part of the 50S ribosomal subunit. Contacts protein L20.</text>
</comment>
<organism evidence="9 10">
    <name type="scientific">Ectopseudomonas oleovorans</name>
    <name type="common">Pseudomonas oleovorans</name>
    <dbReference type="NCBI Taxonomy" id="301"/>
    <lineage>
        <taxon>Bacteria</taxon>
        <taxon>Pseudomonadati</taxon>
        <taxon>Pseudomonadota</taxon>
        <taxon>Gammaproteobacteria</taxon>
        <taxon>Pseudomonadales</taxon>
        <taxon>Pseudomonadaceae</taxon>
        <taxon>Ectopseudomonas</taxon>
    </lineage>
</organism>
<dbReference type="GeneID" id="57605199"/>
<dbReference type="RefSeq" id="WP_004424548.1">
    <property type="nucleotide sequence ID" value="NZ_CAURUH010000059.1"/>
</dbReference>
<dbReference type="InterPro" id="IPR018258">
    <property type="entry name" value="Ribosomal_bL21_CS"/>
</dbReference>
<dbReference type="Proteomes" id="UP000272833">
    <property type="component" value="Unassembled WGS sequence"/>
</dbReference>
<dbReference type="GO" id="GO:1990904">
    <property type="term" value="C:ribonucleoprotein complex"/>
    <property type="evidence" value="ECO:0007669"/>
    <property type="project" value="UniProtKB-KW"/>
</dbReference>
<dbReference type="HAMAP" id="MF_01363">
    <property type="entry name" value="Ribosomal_bL21"/>
    <property type="match status" value="1"/>
</dbReference>
<evidence type="ECO:0000256" key="1">
    <source>
        <dbReference type="ARBA" id="ARBA00008563"/>
    </source>
</evidence>
<keyword evidence="2 6" id="KW-0699">rRNA-binding</keyword>
<reference evidence="8" key="2">
    <citation type="submission" date="2022-09" db="EMBL/GenBank/DDBJ databases">
        <title>Intensive care unit water sources are persistently colonized with multi-drug resistant bacteria and are the site of extensive horizontal gene transfer of antibiotic resistance genes.</title>
        <authorList>
            <person name="Diorio-Toth L."/>
        </authorList>
    </citation>
    <scope>NUCLEOTIDE SEQUENCE</scope>
    <source>
        <strain evidence="8">GD04000</strain>
    </source>
</reference>
<protein>
    <recommendedName>
        <fullName evidence="6">Large ribosomal subunit protein bL21</fullName>
    </recommendedName>
</protein>
<accession>A0A3R8VZE8</accession>
<dbReference type="GO" id="GO:0005737">
    <property type="term" value="C:cytoplasm"/>
    <property type="evidence" value="ECO:0007669"/>
    <property type="project" value="UniProtKB-ARBA"/>
</dbReference>
<evidence type="ECO:0000256" key="7">
    <source>
        <dbReference type="RuleBase" id="RU000562"/>
    </source>
</evidence>
<keyword evidence="3 6" id="KW-0694">RNA-binding</keyword>
<keyword evidence="4 6" id="KW-0689">Ribosomal protein</keyword>
<dbReference type="Pfam" id="PF00829">
    <property type="entry name" value="Ribosomal_L21p"/>
    <property type="match status" value="1"/>
</dbReference>
<dbReference type="EMBL" id="RHRS01000072">
    <property type="protein sequence ID" value="RRW30001.1"/>
    <property type="molecule type" value="Genomic_DNA"/>
</dbReference>
<dbReference type="Proteomes" id="UP001159292">
    <property type="component" value="Unassembled WGS sequence"/>
</dbReference>
<accession>A0A061CY98</accession>
<dbReference type="PANTHER" id="PTHR21349">
    <property type="entry name" value="50S RIBOSOMAL PROTEIN L21"/>
    <property type="match status" value="1"/>
</dbReference>
<evidence type="ECO:0000256" key="3">
    <source>
        <dbReference type="ARBA" id="ARBA00022884"/>
    </source>
</evidence>
<dbReference type="GO" id="GO:0019843">
    <property type="term" value="F:rRNA binding"/>
    <property type="evidence" value="ECO:0007669"/>
    <property type="project" value="UniProtKB-UniRule"/>
</dbReference>
<evidence type="ECO:0000256" key="6">
    <source>
        <dbReference type="HAMAP-Rule" id="MF_01363"/>
    </source>
</evidence>
<dbReference type="SUPFAM" id="SSF141091">
    <property type="entry name" value="L21p-like"/>
    <property type="match status" value="1"/>
</dbReference>
<proteinExistence type="inferred from homology"/>
<sequence>MYAVIVTGGKQYKVTEGEFLKIEKLEVATGEAVTFDRVLLIGNGDDVQIGAPVVDGAKVVAEVVSQGRHDKVRIIKFRRRKHHMKRQGHRQWFTEIKITGIQA</sequence>
<keyword evidence="5 6" id="KW-0687">Ribonucleoprotein</keyword>
<evidence type="ECO:0000256" key="2">
    <source>
        <dbReference type="ARBA" id="ARBA00022730"/>
    </source>
</evidence>